<keyword evidence="1" id="KW-0479">Metal-binding</keyword>
<organism evidence="3 4">
    <name type="scientific">Vibrio ishigakensis</name>
    <dbReference type="NCBI Taxonomy" id="1481914"/>
    <lineage>
        <taxon>Bacteria</taxon>
        <taxon>Pseudomonadati</taxon>
        <taxon>Pseudomonadota</taxon>
        <taxon>Gammaproteobacteria</taxon>
        <taxon>Vibrionales</taxon>
        <taxon>Vibrionaceae</taxon>
        <taxon>Vibrio</taxon>
    </lineage>
</organism>
<dbReference type="PANTHER" id="PTHR11820">
    <property type="entry name" value="ACYLPYRUVASE"/>
    <property type="match status" value="1"/>
</dbReference>
<feature type="domain" description="Fumarylacetoacetase-like C-terminal" evidence="2">
    <location>
        <begin position="1"/>
        <end position="55"/>
    </location>
</feature>
<dbReference type="InterPro" id="IPR036663">
    <property type="entry name" value="Fumarylacetoacetase_C_sf"/>
</dbReference>
<sequence>MIFDIPFLIEYLSEFMTLQPGDLIATGTPKGLKDIHPGDVVSCEIEGVGVLENPVLSEQAFYAQR</sequence>
<dbReference type="GO" id="GO:0003824">
    <property type="term" value="F:catalytic activity"/>
    <property type="evidence" value="ECO:0007669"/>
    <property type="project" value="InterPro"/>
</dbReference>
<dbReference type="Pfam" id="PF01557">
    <property type="entry name" value="FAA_hydrolase"/>
    <property type="match status" value="1"/>
</dbReference>
<dbReference type="Gene3D" id="3.90.850.10">
    <property type="entry name" value="Fumarylacetoacetase-like, C-terminal domain"/>
    <property type="match status" value="1"/>
</dbReference>
<dbReference type="SUPFAM" id="SSF56529">
    <property type="entry name" value="FAH"/>
    <property type="match status" value="1"/>
</dbReference>
<dbReference type="Proteomes" id="UP000031670">
    <property type="component" value="Unassembled WGS sequence"/>
</dbReference>
<evidence type="ECO:0000313" key="4">
    <source>
        <dbReference type="Proteomes" id="UP000031670"/>
    </source>
</evidence>
<dbReference type="PANTHER" id="PTHR11820:SF114">
    <property type="entry name" value="4-HYDROXYPHENYLACETATE CATABOLISM PROTEIN"/>
    <property type="match status" value="1"/>
</dbReference>
<name>A0A0B8P2Z0_9VIBR</name>
<dbReference type="GO" id="GO:0046872">
    <property type="term" value="F:metal ion binding"/>
    <property type="evidence" value="ECO:0007669"/>
    <property type="project" value="UniProtKB-KW"/>
</dbReference>
<comment type="caution">
    <text evidence="3">The sequence shown here is derived from an EMBL/GenBank/DDBJ whole genome shotgun (WGS) entry which is preliminary data.</text>
</comment>
<proteinExistence type="predicted"/>
<protein>
    <submittedName>
        <fullName evidence="3">5-carboxymethyl-2-oxo-hex-3-ene-1,7-dioate decarboxylase</fullName>
    </submittedName>
</protein>
<evidence type="ECO:0000256" key="1">
    <source>
        <dbReference type="ARBA" id="ARBA00022723"/>
    </source>
</evidence>
<dbReference type="InterPro" id="IPR011234">
    <property type="entry name" value="Fumarylacetoacetase-like_C"/>
</dbReference>
<dbReference type="EMBL" id="BBSA01000002">
    <property type="protein sequence ID" value="GAM60601.1"/>
    <property type="molecule type" value="Genomic_DNA"/>
</dbReference>
<accession>A0A0B8P2Z0</accession>
<dbReference type="AlphaFoldDB" id="A0A0B8P2Z0"/>
<evidence type="ECO:0000313" key="3">
    <source>
        <dbReference type="EMBL" id="GAM60601.1"/>
    </source>
</evidence>
<reference evidence="3 4" key="1">
    <citation type="submission" date="2015-01" db="EMBL/GenBank/DDBJ databases">
        <title>Vibrio sp. C5 JCM 19232 whole genome shotgun sequence.</title>
        <authorList>
            <person name="Sawabe T."/>
            <person name="Meirelles P."/>
            <person name="Feng G."/>
            <person name="Sayaka M."/>
            <person name="Hattori M."/>
            <person name="Ohkuma M."/>
        </authorList>
    </citation>
    <scope>NUCLEOTIDE SEQUENCE [LARGE SCALE GENOMIC DNA]</scope>
    <source>
        <strain evidence="3 4">JCM19232</strain>
    </source>
</reference>
<gene>
    <name evidence="3" type="ORF">JCM19232_3543</name>
</gene>
<evidence type="ECO:0000259" key="2">
    <source>
        <dbReference type="Pfam" id="PF01557"/>
    </source>
</evidence>
<reference evidence="3 4" key="2">
    <citation type="submission" date="2015-01" db="EMBL/GenBank/DDBJ databases">
        <authorList>
            <consortium name="NBRP consortium"/>
            <person name="Sawabe T."/>
            <person name="Meirelles P."/>
            <person name="Feng G."/>
            <person name="Sayaka M."/>
            <person name="Hattori M."/>
            <person name="Ohkuma M."/>
        </authorList>
    </citation>
    <scope>NUCLEOTIDE SEQUENCE [LARGE SCALE GENOMIC DNA]</scope>
    <source>
        <strain evidence="3 4">JCM19232</strain>
    </source>
</reference>